<keyword evidence="5" id="KW-1185">Reference proteome</keyword>
<feature type="region of interest" description="Disordered" evidence="1">
    <location>
        <begin position="259"/>
        <end position="314"/>
    </location>
</feature>
<dbReference type="EMBL" id="KV427645">
    <property type="protein sequence ID" value="KZT03297.1"/>
    <property type="molecule type" value="Genomic_DNA"/>
</dbReference>
<dbReference type="Pfam" id="PF24535">
    <property type="entry name" value="DUF7598"/>
    <property type="match status" value="1"/>
</dbReference>
<feature type="region of interest" description="Disordered" evidence="1">
    <location>
        <begin position="198"/>
        <end position="234"/>
    </location>
</feature>
<keyword evidence="2" id="KW-0472">Membrane</keyword>
<feature type="transmembrane region" description="Helical" evidence="2">
    <location>
        <begin position="123"/>
        <end position="141"/>
    </location>
</feature>
<gene>
    <name evidence="4" type="ORF">LAESUDRAFT_762073</name>
</gene>
<evidence type="ECO:0000256" key="2">
    <source>
        <dbReference type="SAM" id="Phobius"/>
    </source>
</evidence>
<feature type="compositionally biased region" description="Basic and acidic residues" evidence="1">
    <location>
        <begin position="278"/>
        <end position="295"/>
    </location>
</feature>
<feature type="compositionally biased region" description="Gly residues" evidence="1">
    <location>
        <begin position="304"/>
        <end position="314"/>
    </location>
</feature>
<accession>A0A165CRH3</accession>
<keyword evidence="2" id="KW-1133">Transmembrane helix</keyword>
<feature type="transmembrane region" description="Helical" evidence="2">
    <location>
        <begin position="82"/>
        <end position="102"/>
    </location>
</feature>
<evidence type="ECO:0000256" key="1">
    <source>
        <dbReference type="SAM" id="MobiDB-lite"/>
    </source>
</evidence>
<evidence type="ECO:0000313" key="4">
    <source>
        <dbReference type="EMBL" id="KZT03297.1"/>
    </source>
</evidence>
<dbReference type="InterPro" id="IPR056019">
    <property type="entry name" value="DUF7598"/>
</dbReference>
<dbReference type="GeneID" id="63830053"/>
<organism evidence="4 5">
    <name type="scientific">Laetiporus sulphureus 93-53</name>
    <dbReference type="NCBI Taxonomy" id="1314785"/>
    <lineage>
        <taxon>Eukaryota</taxon>
        <taxon>Fungi</taxon>
        <taxon>Dikarya</taxon>
        <taxon>Basidiomycota</taxon>
        <taxon>Agaricomycotina</taxon>
        <taxon>Agaricomycetes</taxon>
        <taxon>Polyporales</taxon>
        <taxon>Laetiporus</taxon>
    </lineage>
</organism>
<evidence type="ECO:0000313" key="5">
    <source>
        <dbReference type="Proteomes" id="UP000076871"/>
    </source>
</evidence>
<dbReference type="AlphaFoldDB" id="A0A165CRH3"/>
<keyword evidence="2" id="KW-0812">Transmembrane</keyword>
<reference evidence="4 5" key="1">
    <citation type="journal article" date="2016" name="Mol. Biol. Evol.">
        <title>Comparative Genomics of Early-Diverging Mushroom-Forming Fungi Provides Insights into the Origins of Lignocellulose Decay Capabilities.</title>
        <authorList>
            <person name="Nagy L.G."/>
            <person name="Riley R."/>
            <person name="Tritt A."/>
            <person name="Adam C."/>
            <person name="Daum C."/>
            <person name="Floudas D."/>
            <person name="Sun H."/>
            <person name="Yadav J.S."/>
            <person name="Pangilinan J."/>
            <person name="Larsson K.H."/>
            <person name="Matsuura K."/>
            <person name="Barry K."/>
            <person name="Labutti K."/>
            <person name="Kuo R."/>
            <person name="Ohm R.A."/>
            <person name="Bhattacharya S.S."/>
            <person name="Shirouzu T."/>
            <person name="Yoshinaga Y."/>
            <person name="Martin F.M."/>
            <person name="Grigoriev I.V."/>
            <person name="Hibbett D.S."/>
        </authorList>
    </citation>
    <scope>NUCLEOTIDE SEQUENCE [LARGE SCALE GENOMIC DNA]</scope>
    <source>
        <strain evidence="4 5">93-53</strain>
    </source>
</reference>
<feature type="transmembrane region" description="Helical" evidence="2">
    <location>
        <begin position="7"/>
        <end position="32"/>
    </location>
</feature>
<name>A0A165CRH3_9APHY</name>
<feature type="domain" description="DUF7598" evidence="3">
    <location>
        <begin position="83"/>
        <end position="142"/>
    </location>
</feature>
<evidence type="ECO:0000259" key="3">
    <source>
        <dbReference type="Pfam" id="PF24535"/>
    </source>
</evidence>
<proteinExistence type="predicted"/>
<protein>
    <recommendedName>
        <fullName evidence="3">DUF7598 domain-containing protein</fullName>
    </recommendedName>
</protein>
<dbReference type="InParanoid" id="A0A165CRH3"/>
<dbReference type="OrthoDB" id="5327148at2759"/>
<dbReference type="RefSeq" id="XP_040761037.1">
    <property type="nucleotide sequence ID" value="XM_040913025.1"/>
</dbReference>
<dbReference type="Proteomes" id="UP000076871">
    <property type="component" value="Unassembled WGS sequence"/>
</dbReference>
<sequence>MAPPRAYIFIGLNITRVLSIVALILIFASSIVTLVQDIKAVNKFIAEGKEEVIASSDNTTVTDDCSHLDYVPNSTVPNQTAGAFWAVLNRIFIVFQVVVLLLSEIGWPAAFFNRYFPVLGDDFGLGALGVIQCLLGAAVLSHHVDEFSLVSGFFLFSVGCLNALLGLAFREKAKPGRALTSWRDDDVLPRTSLRSGPRPFLAASSTGGSSWNEKEAEAHRTGSSSSKFSGKGFGRQGEKAAMALGATVAVPPESLPTYVPRSAHSPAPTYISRPLRRVNSDSGRHTYASTRERAESGVSYAGDGPSGSGGAREV</sequence>
<feature type="transmembrane region" description="Helical" evidence="2">
    <location>
        <begin position="147"/>
        <end position="169"/>
    </location>
</feature>